<dbReference type="EMBL" id="JFFI01000056">
    <property type="protein sequence ID" value="KXH69549.1"/>
    <property type="molecule type" value="Genomic_DNA"/>
</dbReference>
<dbReference type="STRING" id="1209931.A0A135V9T5"/>
<dbReference type="PANTHER" id="PTHR10622">
    <property type="entry name" value="HET DOMAIN-CONTAINING PROTEIN"/>
    <property type="match status" value="1"/>
</dbReference>
<dbReference type="Pfam" id="PF06985">
    <property type="entry name" value="HET"/>
    <property type="match status" value="1"/>
</dbReference>
<proteinExistence type="predicted"/>
<feature type="domain" description="Heterokaryon incompatibility" evidence="1">
    <location>
        <begin position="21"/>
        <end position="115"/>
    </location>
</feature>
<dbReference type="AlphaFoldDB" id="A0A135V9T5"/>
<name>A0A135V9T5_9PEZI</name>
<dbReference type="OrthoDB" id="20872at2759"/>
<dbReference type="Proteomes" id="UP000070121">
    <property type="component" value="Unassembled WGS sequence"/>
</dbReference>
<reference evidence="2 3" key="1">
    <citation type="submission" date="2014-02" db="EMBL/GenBank/DDBJ databases">
        <title>The genome sequence of Colletotrichum salicis CBS 607.94.</title>
        <authorList>
            <person name="Baroncelli R."/>
            <person name="Thon M.R."/>
        </authorList>
    </citation>
    <scope>NUCLEOTIDE SEQUENCE [LARGE SCALE GENOMIC DNA]</scope>
    <source>
        <strain evidence="2 3">CBS 607.94</strain>
    </source>
</reference>
<accession>A0A135V9T5</accession>
<comment type="caution">
    <text evidence="2">The sequence shown here is derived from an EMBL/GenBank/DDBJ whole genome shotgun (WGS) entry which is preliminary data.</text>
</comment>
<evidence type="ECO:0000313" key="2">
    <source>
        <dbReference type="EMBL" id="KXH69549.1"/>
    </source>
</evidence>
<keyword evidence="3" id="KW-1185">Reference proteome</keyword>
<sequence length="144" mass="16596">MRLLNVKTRKLQKFFVGVPDYAILSHTWGNEEVTFQGLDCSDRTKKRGYAKIDGFCCLAAKNSFEWVWVDTCCIDKTSSAELSEAINSMYRWYEEASICYAYLEDVQPDDDLNSLDSQFGNSRWFTKRLDVAGAARSQNYLLLQ</sequence>
<evidence type="ECO:0000259" key="1">
    <source>
        <dbReference type="Pfam" id="PF06985"/>
    </source>
</evidence>
<dbReference type="InterPro" id="IPR010730">
    <property type="entry name" value="HET"/>
</dbReference>
<dbReference type="PANTHER" id="PTHR10622:SF10">
    <property type="entry name" value="HET DOMAIN-CONTAINING PROTEIN"/>
    <property type="match status" value="1"/>
</dbReference>
<evidence type="ECO:0000313" key="3">
    <source>
        <dbReference type="Proteomes" id="UP000070121"/>
    </source>
</evidence>
<protein>
    <submittedName>
        <fullName evidence="2">HET domain-containing protein</fullName>
    </submittedName>
</protein>
<organism evidence="2 3">
    <name type="scientific">Colletotrichum salicis</name>
    <dbReference type="NCBI Taxonomy" id="1209931"/>
    <lineage>
        <taxon>Eukaryota</taxon>
        <taxon>Fungi</taxon>
        <taxon>Dikarya</taxon>
        <taxon>Ascomycota</taxon>
        <taxon>Pezizomycotina</taxon>
        <taxon>Sordariomycetes</taxon>
        <taxon>Hypocreomycetidae</taxon>
        <taxon>Glomerellales</taxon>
        <taxon>Glomerellaceae</taxon>
        <taxon>Colletotrichum</taxon>
        <taxon>Colletotrichum acutatum species complex</taxon>
    </lineage>
</organism>
<gene>
    <name evidence="2" type="ORF">CSAL01_10822</name>
</gene>